<dbReference type="Gene3D" id="1.10.3720.10">
    <property type="entry name" value="MetI-like"/>
    <property type="match status" value="1"/>
</dbReference>
<feature type="transmembrane region" description="Helical" evidence="7">
    <location>
        <begin position="95"/>
        <end position="114"/>
    </location>
</feature>
<sequence length="259" mass="28497">MNTFSKNLAWILKSLLVLLILALLGYSYNDISISPVKFVEGIPNLIHFFIKLFPPDLTILPRLFKAILVTVEVAVWGTIMAAVISLVLSIGAARNLFGSNYVVYSISRILLSILRSLPDMIWALIFVAAVGLGTFPGVLALTVYSCGELGKLYAEAIENIEPGPREALESTGSGIFKTIRWSIVPQIMPEIITYSLYRLESNVRHAFILGMVGAGGIGFELMVAMRLFKYQDVSTILIIIIITVACIDTISSKIRSRII</sequence>
<evidence type="ECO:0000256" key="7">
    <source>
        <dbReference type="RuleBase" id="RU363032"/>
    </source>
</evidence>
<dbReference type="InterPro" id="IPR005769">
    <property type="entry name" value="PhnE/PtxC"/>
</dbReference>
<organism evidence="9 10">
    <name type="scientific">Desulfosporosinus fructosivorans</name>
    <dbReference type="NCBI Taxonomy" id="2018669"/>
    <lineage>
        <taxon>Bacteria</taxon>
        <taxon>Bacillati</taxon>
        <taxon>Bacillota</taxon>
        <taxon>Clostridia</taxon>
        <taxon>Eubacteriales</taxon>
        <taxon>Desulfitobacteriaceae</taxon>
        <taxon>Desulfosporosinus</taxon>
    </lineage>
</organism>
<feature type="transmembrane region" description="Helical" evidence="7">
    <location>
        <begin position="63"/>
        <end position="88"/>
    </location>
</feature>
<dbReference type="GO" id="GO:0005886">
    <property type="term" value="C:plasma membrane"/>
    <property type="evidence" value="ECO:0007669"/>
    <property type="project" value="UniProtKB-SubCell"/>
</dbReference>
<feature type="domain" description="ABC transmembrane type-1" evidence="8">
    <location>
        <begin position="67"/>
        <end position="251"/>
    </location>
</feature>
<feature type="transmembrane region" description="Helical" evidence="7">
    <location>
        <begin position="206"/>
        <end position="227"/>
    </location>
</feature>
<evidence type="ECO:0000256" key="6">
    <source>
        <dbReference type="ARBA" id="ARBA00023136"/>
    </source>
</evidence>
<evidence type="ECO:0000256" key="1">
    <source>
        <dbReference type="ARBA" id="ARBA00004651"/>
    </source>
</evidence>
<evidence type="ECO:0000256" key="4">
    <source>
        <dbReference type="ARBA" id="ARBA00022692"/>
    </source>
</evidence>
<feature type="transmembrane region" description="Helical" evidence="7">
    <location>
        <begin position="233"/>
        <end position="251"/>
    </location>
</feature>
<feature type="transmembrane region" description="Helical" evidence="7">
    <location>
        <begin position="7"/>
        <end position="28"/>
    </location>
</feature>
<dbReference type="RefSeq" id="WP_135548017.1">
    <property type="nucleotide sequence ID" value="NZ_SPQQ01000005.1"/>
</dbReference>
<evidence type="ECO:0000256" key="3">
    <source>
        <dbReference type="ARBA" id="ARBA00022475"/>
    </source>
</evidence>
<comment type="caution">
    <text evidence="9">The sequence shown here is derived from an EMBL/GenBank/DDBJ whole genome shotgun (WGS) entry which is preliminary data.</text>
</comment>
<evidence type="ECO:0000313" key="10">
    <source>
        <dbReference type="Proteomes" id="UP000298460"/>
    </source>
</evidence>
<gene>
    <name evidence="9" type="primary">phnE</name>
    <name evidence="9" type="ORF">E4K67_14695</name>
</gene>
<keyword evidence="4 7" id="KW-0812">Transmembrane</keyword>
<keyword evidence="6 7" id="KW-0472">Membrane</keyword>
<proteinExistence type="inferred from homology"/>
<dbReference type="OrthoDB" id="8557224at2"/>
<dbReference type="Proteomes" id="UP000298460">
    <property type="component" value="Unassembled WGS sequence"/>
</dbReference>
<dbReference type="EMBL" id="SPQQ01000005">
    <property type="protein sequence ID" value="TGE37423.1"/>
    <property type="molecule type" value="Genomic_DNA"/>
</dbReference>
<evidence type="ECO:0000256" key="5">
    <source>
        <dbReference type="ARBA" id="ARBA00022989"/>
    </source>
</evidence>
<reference evidence="9 10" key="1">
    <citation type="submission" date="2019-03" db="EMBL/GenBank/DDBJ databases">
        <title>Draft Genome Sequence of Desulfosporosinus fructosivorans Strain 63.6F, Isolated from Marine Sediment in the Baltic Sea.</title>
        <authorList>
            <person name="Hausmann B."/>
            <person name="Vandieken V."/>
            <person name="Pjevac P."/>
            <person name="Schreck K."/>
            <person name="Herbold C.W."/>
            <person name="Loy A."/>
        </authorList>
    </citation>
    <scope>NUCLEOTIDE SEQUENCE [LARGE SCALE GENOMIC DNA]</scope>
    <source>
        <strain evidence="9 10">63.6F</strain>
    </source>
</reference>
<dbReference type="InterPro" id="IPR035906">
    <property type="entry name" value="MetI-like_sf"/>
</dbReference>
<evidence type="ECO:0000256" key="2">
    <source>
        <dbReference type="ARBA" id="ARBA00022448"/>
    </source>
</evidence>
<name>A0A4Z0R5J4_9FIRM</name>
<keyword evidence="3" id="KW-1003">Cell membrane</keyword>
<protein>
    <submittedName>
        <fullName evidence="9">Phosphonate ABC transporter, permease protein PhnE</fullName>
    </submittedName>
</protein>
<dbReference type="SUPFAM" id="SSF161098">
    <property type="entry name" value="MetI-like"/>
    <property type="match status" value="1"/>
</dbReference>
<comment type="subcellular location">
    <subcellularLocation>
        <location evidence="1 7">Cell membrane</location>
        <topology evidence="1 7">Multi-pass membrane protein</topology>
    </subcellularLocation>
</comment>
<dbReference type="PROSITE" id="PS50928">
    <property type="entry name" value="ABC_TM1"/>
    <property type="match status" value="1"/>
</dbReference>
<keyword evidence="5 7" id="KW-1133">Transmembrane helix</keyword>
<dbReference type="PANTHER" id="PTHR30043:SF1">
    <property type="entry name" value="ABC TRANSPORT SYSTEM PERMEASE PROTEIN P69"/>
    <property type="match status" value="1"/>
</dbReference>
<dbReference type="CDD" id="cd06261">
    <property type="entry name" value="TM_PBP2"/>
    <property type="match status" value="1"/>
</dbReference>
<feature type="transmembrane region" description="Helical" evidence="7">
    <location>
        <begin position="120"/>
        <end position="144"/>
    </location>
</feature>
<evidence type="ECO:0000313" key="9">
    <source>
        <dbReference type="EMBL" id="TGE37423.1"/>
    </source>
</evidence>
<dbReference type="AlphaFoldDB" id="A0A4Z0R5J4"/>
<keyword evidence="2 7" id="KW-0813">Transport</keyword>
<keyword evidence="10" id="KW-1185">Reference proteome</keyword>
<dbReference type="GO" id="GO:0015416">
    <property type="term" value="F:ABC-type phosphonate transporter activity"/>
    <property type="evidence" value="ECO:0007669"/>
    <property type="project" value="InterPro"/>
</dbReference>
<dbReference type="NCBIfam" id="TIGR01097">
    <property type="entry name" value="PhnE"/>
    <property type="match status" value="1"/>
</dbReference>
<dbReference type="Pfam" id="PF00528">
    <property type="entry name" value="BPD_transp_1"/>
    <property type="match status" value="1"/>
</dbReference>
<dbReference type="InterPro" id="IPR000515">
    <property type="entry name" value="MetI-like"/>
</dbReference>
<accession>A0A4Z0R5J4</accession>
<evidence type="ECO:0000259" key="8">
    <source>
        <dbReference type="PROSITE" id="PS50928"/>
    </source>
</evidence>
<comment type="similarity">
    <text evidence="7">Belongs to the binding-protein-dependent transport system permease family.</text>
</comment>
<dbReference type="PANTHER" id="PTHR30043">
    <property type="entry name" value="PHOSPHONATES TRANSPORT SYSTEM PERMEASE PROTEIN"/>
    <property type="match status" value="1"/>
</dbReference>